<name>A0A8U0PMY4_SALNM</name>
<feature type="compositionally biased region" description="Basic and acidic residues" evidence="1">
    <location>
        <begin position="407"/>
        <end position="418"/>
    </location>
</feature>
<feature type="compositionally biased region" description="Low complexity" evidence="1">
    <location>
        <begin position="224"/>
        <end position="246"/>
    </location>
</feature>
<feature type="region of interest" description="Disordered" evidence="1">
    <location>
        <begin position="151"/>
        <end position="171"/>
    </location>
</feature>
<gene>
    <name evidence="4" type="primary">LOC120027146</name>
</gene>
<accession>A0A8U0PMY4</accession>
<dbReference type="PANTHER" id="PTHR15225:SF8">
    <property type="entry name" value="RNA-BINDING PROTEIN 43"/>
    <property type="match status" value="1"/>
</dbReference>
<sequence>MEGIVVEVLGVPNILASDRMVDKLTIHFLRPRNGGGEVQRVLFPSDSPGQAFVIFEEPEVAAHVSRLTHVLKVDQQQFCLKVRIVDRPEVDMPVKATLDVSMFPNDREVRRLLDIHGFKVNELQHGQLLVQGSFLKLRAVKAQLQQLLHQDNQPQYNPSTPSLSGHASGTYKASTRMHHINGTAMHAGNMSPMYAGSRSPISVNGEQFAHVLQSSSPTNYSRDSGSPCSLSSPPSGNPSPSLLAPGYGANVTHRRNTSPSRSRSVVSFLMDADVLRYALCFRKKDIDTILGSNNIQMNVQPSECSEISSVSLEGKNPKSTMEKLQNYLTTLNSTLRTQEIPLGTIDHNGQVRISKLIQRYNSVYPTVLVNQVGDILRLVGPSRDSYDMMQILLGKPLELPPAGRTGRALDRGSRERRSSSLSSLPKRKDAPIPWDRDPVPVSVAVPDYSPSKYQGDSGHGRTVQRAGSPVPYTSTPSHRGRSHSDSQEKVKEQRVTQREEKVKEQRVTQREEKVKEQRVTQRDEKVKEQRVTQRDISRREREDDVVGPSAGAQMPVMKKKSLLPKIPTNKADWKDMLSGKKKKKP</sequence>
<keyword evidence="3" id="KW-1185">Reference proteome</keyword>
<dbReference type="Pfam" id="PF07292">
    <property type="entry name" value="NID"/>
    <property type="match status" value="1"/>
</dbReference>
<dbReference type="InterPro" id="IPR012677">
    <property type="entry name" value="Nucleotide-bd_a/b_plait_sf"/>
</dbReference>
<feature type="compositionally biased region" description="Basic and acidic residues" evidence="1">
    <location>
        <begin position="426"/>
        <end position="438"/>
    </location>
</feature>
<dbReference type="Gene3D" id="3.30.70.330">
    <property type="match status" value="1"/>
</dbReference>
<feature type="region of interest" description="Disordered" evidence="1">
    <location>
        <begin position="213"/>
        <end position="262"/>
    </location>
</feature>
<dbReference type="GeneID" id="120027146"/>
<evidence type="ECO:0000256" key="1">
    <source>
        <dbReference type="SAM" id="MobiDB-lite"/>
    </source>
</evidence>
<dbReference type="KEGG" id="snh:120027146"/>
<organism evidence="3 4">
    <name type="scientific">Salvelinus namaycush</name>
    <name type="common">Lake trout</name>
    <name type="synonym">Salmo namaycush</name>
    <dbReference type="NCBI Taxonomy" id="8040"/>
    <lineage>
        <taxon>Eukaryota</taxon>
        <taxon>Metazoa</taxon>
        <taxon>Chordata</taxon>
        <taxon>Craniata</taxon>
        <taxon>Vertebrata</taxon>
        <taxon>Euteleostomi</taxon>
        <taxon>Actinopterygii</taxon>
        <taxon>Neopterygii</taxon>
        <taxon>Teleostei</taxon>
        <taxon>Protacanthopterygii</taxon>
        <taxon>Salmoniformes</taxon>
        <taxon>Salmonidae</taxon>
        <taxon>Salmoninae</taxon>
        <taxon>Salvelinus</taxon>
    </lineage>
</organism>
<feature type="compositionally biased region" description="Basic and acidic residues" evidence="1">
    <location>
        <begin position="482"/>
        <end position="544"/>
    </location>
</feature>
<evidence type="ECO:0000313" key="3">
    <source>
        <dbReference type="Proteomes" id="UP000808372"/>
    </source>
</evidence>
<evidence type="ECO:0000259" key="2">
    <source>
        <dbReference type="Pfam" id="PF07292"/>
    </source>
</evidence>
<protein>
    <submittedName>
        <fullName evidence="4">Uncharacterized protein LOC120027146</fullName>
    </submittedName>
</protein>
<evidence type="ECO:0000313" key="4">
    <source>
        <dbReference type="RefSeq" id="XP_038827937.1"/>
    </source>
</evidence>
<dbReference type="PANTHER" id="PTHR15225">
    <property type="entry name" value="INTERFERON-INDUCED PROTEIN 35/NMI N-MYC/STAT INTERACTING PROTEIN"/>
    <property type="match status" value="1"/>
</dbReference>
<dbReference type="Proteomes" id="UP000808372">
    <property type="component" value="Chromosome 32"/>
</dbReference>
<dbReference type="AlphaFoldDB" id="A0A8U0PMY4"/>
<proteinExistence type="predicted"/>
<feature type="compositionally biased region" description="Polar residues" evidence="1">
    <location>
        <begin position="213"/>
        <end position="223"/>
    </location>
</feature>
<reference evidence="4" key="1">
    <citation type="submission" date="2025-08" db="UniProtKB">
        <authorList>
            <consortium name="RefSeq"/>
        </authorList>
    </citation>
    <scope>IDENTIFICATION</scope>
    <source>
        <tissue evidence="4">White muscle</tissue>
    </source>
</reference>
<dbReference type="RefSeq" id="XP_038827937.1">
    <property type="nucleotide sequence ID" value="XM_038972009.1"/>
</dbReference>
<feature type="domain" description="NID" evidence="2">
    <location>
        <begin position="6"/>
        <end position="39"/>
    </location>
</feature>
<dbReference type="InterPro" id="IPR009909">
    <property type="entry name" value="Nmi/IFP35_dom"/>
</dbReference>
<feature type="region of interest" description="Disordered" evidence="1">
    <location>
        <begin position="397"/>
        <end position="585"/>
    </location>
</feature>